<evidence type="ECO:0008006" key="3">
    <source>
        <dbReference type="Google" id="ProtNLM"/>
    </source>
</evidence>
<evidence type="ECO:0000313" key="1">
    <source>
        <dbReference type="EMBL" id="MBM7837257.1"/>
    </source>
</evidence>
<evidence type="ECO:0000313" key="2">
    <source>
        <dbReference type="Proteomes" id="UP001179280"/>
    </source>
</evidence>
<dbReference type="Proteomes" id="UP001179280">
    <property type="component" value="Unassembled WGS sequence"/>
</dbReference>
<proteinExistence type="predicted"/>
<name>A0ABS2SP03_9BACI</name>
<gene>
    <name evidence="1" type="ORF">JOC54_000488</name>
</gene>
<reference evidence="1" key="1">
    <citation type="submission" date="2021-01" db="EMBL/GenBank/DDBJ databases">
        <title>Genomic Encyclopedia of Type Strains, Phase IV (KMG-IV): sequencing the most valuable type-strain genomes for metagenomic binning, comparative biology and taxonomic classification.</title>
        <authorList>
            <person name="Goeker M."/>
        </authorList>
    </citation>
    <scope>NUCLEOTIDE SEQUENCE</scope>
    <source>
        <strain evidence="1">DSM 21943</strain>
    </source>
</reference>
<sequence>MKSSEEMLRQLISEFEQKLCRDLVEAEVELLKSVVYKLSAQVN</sequence>
<comment type="caution">
    <text evidence="1">The sequence shown here is derived from an EMBL/GenBank/DDBJ whole genome shotgun (WGS) entry which is preliminary data.</text>
</comment>
<organism evidence="1 2">
    <name type="scientific">Shouchella xiaoxiensis</name>
    <dbReference type="NCBI Taxonomy" id="766895"/>
    <lineage>
        <taxon>Bacteria</taxon>
        <taxon>Bacillati</taxon>
        <taxon>Bacillota</taxon>
        <taxon>Bacilli</taxon>
        <taxon>Bacillales</taxon>
        <taxon>Bacillaceae</taxon>
        <taxon>Shouchella</taxon>
    </lineage>
</organism>
<dbReference type="EMBL" id="JAFBCV010000001">
    <property type="protein sequence ID" value="MBM7837257.1"/>
    <property type="molecule type" value="Genomic_DNA"/>
</dbReference>
<dbReference type="RefSeq" id="WP_275582670.1">
    <property type="nucleotide sequence ID" value="NZ_JAFBCV010000001.1"/>
</dbReference>
<protein>
    <recommendedName>
        <fullName evidence="3">Transposase</fullName>
    </recommendedName>
</protein>
<accession>A0ABS2SP03</accession>
<keyword evidence="2" id="KW-1185">Reference proteome</keyword>